<evidence type="ECO:0008006" key="3">
    <source>
        <dbReference type="Google" id="ProtNLM"/>
    </source>
</evidence>
<evidence type="ECO:0000313" key="2">
    <source>
        <dbReference type="Proteomes" id="UP000199356"/>
    </source>
</evidence>
<dbReference type="OrthoDB" id="7353854at2"/>
<gene>
    <name evidence="1" type="ORF">SAMN04488047_103216</name>
</gene>
<dbReference type="SUPFAM" id="SSF54427">
    <property type="entry name" value="NTF2-like"/>
    <property type="match status" value="1"/>
</dbReference>
<dbReference type="Proteomes" id="UP000199356">
    <property type="component" value="Unassembled WGS sequence"/>
</dbReference>
<name>A0A1I5ND26_9RHOB</name>
<dbReference type="InterPro" id="IPR032710">
    <property type="entry name" value="NTF2-like_dom_sf"/>
</dbReference>
<sequence>MTDADHLWTLEHDYWTCGEGQRRETTDTCCVMAFGSPTGIVTGEELHEAHDAAPDWTSVEMLDRVLKKPDVGVAVLGYRAHARTQDGGEHRVICTSVWVRHDSDWCHIQHQQTPE</sequence>
<accession>A0A1I5ND26</accession>
<organism evidence="1 2">
    <name type="scientific">Tranquillimonas alkanivorans</name>
    <dbReference type="NCBI Taxonomy" id="441119"/>
    <lineage>
        <taxon>Bacteria</taxon>
        <taxon>Pseudomonadati</taxon>
        <taxon>Pseudomonadota</taxon>
        <taxon>Alphaproteobacteria</taxon>
        <taxon>Rhodobacterales</taxon>
        <taxon>Roseobacteraceae</taxon>
        <taxon>Tranquillimonas</taxon>
    </lineage>
</organism>
<reference evidence="1 2" key="1">
    <citation type="submission" date="2016-10" db="EMBL/GenBank/DDBJ databases">
        <authorList>
            <person name="de Groot N.N."/>
        </authorList>
    </citation>
    <scope>NUCLEOTIDE SEQUENCE [LARGE SCALE GENOMIC DNA]</scope>
    <source>
        <strain evidence="1 2">DSM 19547</strain>
    </source>
</reference>
<dbReference type="AlphaFoldDB" id="A0A1I5ND26"/>
<dbReference type="RefSeq" id="WP_093419304.1">
    <property type="nucleotide sequence ID" value="NZ_FOXA01000003.1"/>
</dbReference>
<dbReference type="STRING" id="441119.SAMN04488047_103216"/>
<protein>
    <recommendedName>
        <fullName evidence="3">DUF4440 domain-containing protein</fullName>
    </recommendedName>
</protein>
<dbReference type="EMBL" id="FOXA01000003">
    <property type="protein sequence ID" value="SFP19580.1"/>
    <property type="molecule type" value="Genomic_DNA"/>
</dbReference>
<keyword evidence="2" id="KW-1185">Reference proteome</keyword>
<evidence type="ECO:0000313" key="1">
    <source>
        <dbReference type="EMBL" id="SFP19580.1"/>
    </source>
</evidence>
<proteinExistence type="predicted"/>